<evidence type="ECO:0000256" key="13">
    <source>
        <dbReference type="ARBA" id="ARBA00034430"/>
    </source>
</evidence>
<feature type="compositionally biased region" description="Polar residues" evidence="16">
    <location>
        <begin position="261"/>
        <end position="274"/>
    </location>
</feature>
<dbReference type="PANTHER" id="PTHR12454:SF5">
    <property type="entry name" value="TRIMERIC INTRACELLULAR CATION CHANNEL TYPE B"/>
    <property type="match status" value="1"/>
</dbReference>
<keyword evidence="6" id="KW-0256">Endoplasmic reticulum</keyword>
<dbReference type="GO" id="GO:0005789">
    <property type="term" value="C:endoplasmic reticulum membrane"/>
    <property type="evidence" value="ECO:0007669"/>
    <property type="project" value="UniProtKB-SubCell"/>
</dbReference>
<evidence type="ECO:0000256" key="8">
    <source>
        <dbReference type="ARBA" id="ARBA00022958"/>
    </source>
</evidence>
<evidence type="ECO:0008006" key="20">
    <source>
        <dbReference type="Google" id="ProtNLM"/>
    </source>
</evidence>
<evidence type="ECO:0000256" key="4">
    <source>
        <dbReference type="ARBA" id="ARBA00022538"/>
    </source>
</evidence>
<evidence type="ECO:0000256" key="17">
    <source>
        <dbReference type="SAM" id="Phobius"/>
    </source>
</evidence>
<feature type="transmembrane region" description="Helical" evidence="17">
    <location>
        <begin position="208"/>
        <end position="233"/>
    </location>
</feature>
<dbReference type="GO" id="GO:0042802">
    <property type="term" value="F:identical protein binding"/>
    <property type="evidence" value="ECO:0007669"/>
    <property type="project" value="InterPro"/>
</dbReference>
<dbReference type="AlphaFoldDB" id="A0A836D536"/>
<evidence type="ECO:0000256" key="12">
    <source>
        <dbReference type="ARBA" id="ARBA00023303"/>
    </source>
</evidence>
<evidence type="ECO:0000313" key="18">
    <source>
        <dbReference type="EMBL" id="KAG5212978.1"/>
    </source>
</evidence>
<feature type="transmembrane region" description="Helical" evidence="17">
    <location>
        <begin position="51"/>
        <end position="70"/>
    </location>
</feature>
<dbReference type="Proteomes" id="UP000664991">
    <property type="component" value="Unassembled WGS sequence"/>
</dbReference>
<evidence type="ECO:0000256" key="15">
    <source>
        <dbReference type="ARBA" id="ARBA00047059"/>
    </source>
</evidence>
<dbReference type="EMBL" id="JAEMGP010000002">
    <property type="protein sequence ID" value="KAG5212978.1"/>
    <property type="molecule type" value="Genomic_DNA"/>
</dbReference>
<keyword evidence="9 17" id="KW-1133">Transmembrane helix</keyword>
<evidence type="ECO:0000256" key="10">
    <source>
        <dbReference type="ARBA" id="ARBA00023065"/>
    </source>
</evidence>
<organism evidence="18 19">
    <name type="scientific">Ovis aries</name>
    <name type="common">Sheep</name>
    <dbReference type="NCBI Taxonomy" id="9940"/>
    <lineage>
        <taxon>Eukaryota</taxon>
        <taxon>Metazoa</taxon>
        <taxon>Chordata</taxon>
        <taxon>Craniata</taxon>
        <taxon>Vertebrata</taxon>
        <taxon>Euteleostomi</taxon>
        <taxon>Mammalia</taxon>
        <taxon>Eutheria</taxon>
        <taxon>Laurasiatheria</taxon>
        <taxon>Artiodactyla</taxon>
        <taxon>Ruminantia</taxon>
        <taxon>Pecora</taxon>
        <taxon>Bovidae</taxon>
        <taxon>Caprinae</taxon>
        <taxon>Ovis</taxon>
    </lineage>
</organism>
<dbReference type="InterPro" id="IPR007866">
    <property type="entry name" value="TRIC_channel"/>
</dbReference>
<feature type="region of interest" description="Disordered" evidence="16">
    <location>
        <begin position="258"/>
        <end position="279"/>
    </location>
</feature>
<keyword evidence="11 17" id="KW-0472">Membrane</keyword>
<reference evidence="18 19" key="1">
    <citation type="submission" date="2020-12" db="EMBL/GenBank/DDBJ databases">
        <title>De novo assembly of Tibetan sheep genome.</title>
        <authorList>
            <person name="Li X."/>
        </authorList>
    </citation>
    <scope>NUCLEOTIDE SEQUENCE [LARGE SCALE GENOMIC DNA]</scope>
    <source>
        <tissue evidence="18">Heart</tissue>
    </source>
</reference>
<evidence type="ECO:0000256" key="3">
    <source>
        <dbReference type="ARBA" id="ARBA00022448"/>
    </source>
</evidence>
<name>A0A836D536_SHEEP</name>
<sequence>MDSPWNELTLAFSRTSMFPFFDIAHYLVSVMALKHQPGAAALAWKNPLSSWFTAMLHCFGGGILSCVLLAEPPLRFLANNTNILLASSIWYIAFFCPYDLISQGYSFLPVQLLAAGMKEVTRTWKIVGGVTHANSYYKNGWIVMIAIGWARGAGGSIITNFEQLVKGCWKPEAEEWLKMSYPAKVTLLGSVIFTFQQTKHLAISKPNLMFLFTVFLVATKITMMITETAFMPFACFEDTLSRMLFGWQQQFSPVEKKSETKSSFNGTGSSTSKPGANASDKVKKKHIEYKSSEAHIIVLLSDCNFPTLLSTLLQSDFINMDGLVAPRLKIFRFDIELPRHNLGRLRVTDVLVGCHFLAFIFDSGFWSQFLFDSGAAASKQTEPLLLRSLALPWDDPLRAVFGGTMWTVKTNSRAAFKKGSYV</sequence>
<keyword evidence="10" id="KW-0406">Ion transport</keyword>
<evidence type="ECO:0000256" key="5">
    <source>
        <dbReference type="ARBA" id="ARBA00022692"/>
    </source>
</evidence>
<comment type="similarity">
    <text evidence="2">Belongs to the TMEM38 family.</text>
</comment>
<protein>
    <recommendedName>
        <fullName evidence="20">Trimeric intracellular cation channel type B</fullName>
    </recommendedName>
</protein>
<keyword evidence="4" id="KW-0633">Potassium transport</keyword>
<keyword evidence="5 17" id="KW-0812">Transmembrane</keyword>
<keyword evidence="3" id="KW-0813">Transport</keyword>
<evidence type="ECO:0000313" key="19">
    <source>
        <dbReference type="Proteomes" id="UP000664991"/>
    </source>
</evidence>
<proteinExistence type="inferred from homology"/>
<accession>A0A836D536</accession>
<comment type="caution">
    <text evidence="18">The sequence shown here is derived from an EMBL/GenBank/DDBJ whole genome shotgun (WGS) entry which is preliminary data.</text>
</comment>
<keyword evidence="12" id="KW-0407">Ion channel</keyword>
<keyword evidence="7" id="KW-0631">Potassium channel</keyword>
<evidence type="ECO:0000256" key="16">
    <source>
        <dbReference type="SAM" id="MobiDB-lite"/>
    </source>
</evidence>
<gene>
    <name evidence="18" type="ORF">JEQ12_008764</name>
</gene>
<dbReference type="PANTHER" id="PTHR12454">
    <property type="entry name" value="TRIMERIC INTRACELLULAR CATION CHANNEL"/>
    <property type="match status" value="1"/>
</dbReference>
<evidence type="ECO:0000256" key="14">
    <source>
        <dbReference type="ARBA" id="ARBA00045968"/>
    </source>
</evidence>
<evidence type="ECO:0000256" key="7">
    <source>
        <dbReference type="ARBA" id="ARBA00022826"/>
    </source>
</evidence>
<evidence type="ECO:0000256" key="6">
    <source>
        <dbReference type="ARBA" id="ARBA00022824"/>
    </source>
</evidence>
<evidence type="ECO:0000256" key="9">
    <source>
        <dbReference type="ARBA" id="ARBA00022989"/>
    </source>
</evidence>
<feature type="transmembrane region" description="Helical" evidence="17">
    <location>
        <begin position="82"/>
        <end position="101"/>
    </location>
</feature>
<evidence type="ECO:0000256" key="11">
    <source>
        <dbReference type="ARBA" id="ARBA00023136"/>
    </source>
</evidence>
<dbReference type="GO" id="GO:0005267">
    <property type="term" value="F:potassium channel activity"/>
    <property type="evidence" value="ECO:0007669"/>
    <property type="project" value="UniProtKB-KW"/>
</dbReference>
<dbReference type="Pfam" id="PF05197">
    <property type="entry name" value="TRIC"/>
    <property type="match status" value="1"/>
</dbReference>
<comment type="function">
    <text evidence="14">Intracellular monovalent cation channel required for maintenance of rapid intracellular calcium release. Acts as a potassium counter-ion channel that functions in synchronization with calcium release from intracellular stores. Activated by increased cytosolic Ca(2+) levels.</text>
</comment>
<evidence type="ECO:0000256" key="2">
    <source>
        <dbReference type="ARBA" id="ARBA00005766"/>
    </source>
</evidence>
<comment type="subunit">
    <text evidence="15">Homotrimer; conformation seems to be controled by binding to diacylglycerol (DAG).</text>
</comment>
<comment type="catalytic activity">
    <reaction evidence="13">
        <text>K(+)(in) = K(+)(out)</text>
        <dbReference type="Rhea" id="RHEA:29463"/>
        <dbReference type="ChEBI" id="CHEBI:29103"/>
    </reaction>
</comment>
<evidence type="ECO:0000256" key="1">
    <source>
        <dbReference type="ARBA" id="ARBA00004477"/>
    </source>
</evidence>
<keyword evidence="8" id="KW-0630">Potassium</keyword>
<comment type="subcellular location">
    <subcellularLocation>
        <location evidence="1">Endoplasmic reticulum membrane</location>
        <topology evidence="1">Multi-pass membrane protein</topology>
    </subcellularLocation>
</comment>